<dbReference type="GO" id="GO:0005085">
    <property type="term" value="F:guanyl-nucleotide exchange factor activity"/>
    <property type="evidence" value="ECO:0007669"/>
    <property type="project" value="InterPro"/>
</dbReference>
<reference evidence="3" key="1">
    <citation type="submission" date="2022-10" db="EMBL/GenBank/DDBJ databases">
        <title>Determination and structural analysis of whole genome sequence of Sarocladium strictum F4-1.</title>
        <authorList>
            <person name="Hu L."/>
            <person name="Jiang Y."/>
        </authorList>
    </citation>
    <scope>NUCLEOTIDE SEQUENCE</scope>
    <source>
        <strain evidence="3">F4-1</strain>
    </source>
</reference>
<feature type="domain" description="SEC7" evidence="2">
    <location>
        <begin position="721"/>
        <end position="898"/>
    </location>
</feature>
<dbReference type="SMART" id="SM00222">
    <property type="entry name" value="Sec7"/>
    <property type="match status" value="1"/>
</dbReference>
<dbReference type="InterPro" id="IPR011993">
    <property type="entry name" value="PH-like_dom_sf"/>
</dbReference>
<feature type="compositionally biased region" description="Basic and acidic residues" evidence="1">
    <location>
        <begin position="569"/>
        <end position="582"/>
    </location>
</feature>
<feature type="region of interest" description="Disordered" evidence="1">
    <location>
        <begin position="155"/>
        <end position="272"/>
    </location>
</feature>
<evidence type="ECO:0000313" key="3">
    <source>
        <dbReference type="EMBL" id="KAK0384466.1"/>
    </source>
</evidence>
<dbReference type="EMBL" id="JAPDFR010000008">
    <property type="protein sequence ID" value="KAK0384466.1"/>
    <property type="molecule type" value="Genomic_DNA"/>
</dbReference>
<organism evidence="3 4">
    <name type="scientific">Sarocladium strictum</name>
    <name type="common">Black bundle disease fungus</name>
    <name type="synonym">Acremonium strictum</name>
    <dbReference type="NCBI Taxonomy" id="5046"/>
    <lineage>
        <taxon>Eukaryota</taxon>
        <taxon>Fungi</taxon>
        <taxon>Dikarya</taxon>
        <taxon>Ascomycota</taxon>
        <taxon>Pezizomycotina</taxon>
        <taxon>Sordariomycetes</taxon>
        <taxon>Hypocreomycetidae</taxon>
        <taxon>Hypocreales</taxon>
        <taxon>Sarocladiaceae</taxon>
        <taxon>Sarocladium</taxon>
    </lineage>
</organism>
<feature type="compositionally biased region" description="Low complexity" evidence="1">
    <location>
        <begin position="433"/>
        <end position="453"/>
    </location>
</feature>
<feature type="compositionally biased region" description="Basic and acidic residues" evidence="1">
    <location>
        <begin position="617"/>
        <end position="627"/>
    </location>
</feature>
<feature type="region of interest" description="Disordered" evidence="1">
    <location>
        <begin position="902"/>
        <end position="926"/>
    </location>
</feature>
<dbReference type="Proteomes" id="UP001175261">
    <property type="component" value="Unassembled WGS sequence"/>
</dbReference>
<proteinExistence type="predicted"/>
<dbReference type="Pfam" id="PF15410">
    <property type="entry name" value="PH_9"/>
    <property type="match status" value="1"/>
</dbReference>
<dbReference type="SUPFAM" id="SSF48425">
    <property type="entry name" value="Sec7 domain"/>
    <property type="match status" value="1"/>
</dbReference>
<feature type="compositionally biased region" description="Pro residues" evidence="1">
    <location>
        <begin position="480"/>
        <end position="494"/>
    </location>
</feature>
<dbReference type="PANTHER" id="PTHR10663:SF373">
    <property type="entry name" value="PH AND SEC7 DOMAIN-CONTAINING PROTEIN C11E3.11C"/>
    <property type="match status" value="1"/>
</dbReference>
<evidence type="ECO:0000313" key="4">
    <source>
        <dbReference type="Proteomes" id="UP001175261"/>
    </source>
</evidence>
<dbReference type="InterPro" id="IPR000904">
    <property type="entry name" value="Sec7_dom"/>
</dbReference>
<feature type="compositionally biased region" description="Low complexity" evidence="1">
    <location>
        <begin position="338"/>
        <end position="354"/>
    </location>
</feature>
<dbReference type="PROSITE" id="PS50190">
    <property type="entry name" value="SEC7"/>
    <property type="match status" value="1"/>
</dbReference>
<dbReference type="SUPFAM" id="SSF50729">
    <property type="entry name" value="PH domain-like"/>
    <property type="match status" value="1"/>
</dbReference>
<dbReference type="InterPro" id="IPR041681">
    <property type="entry name" value="PH_9"/>
</dbReference>
<dbReference type="InterPro" id="IPR023394">
    <property type="entry name" value="Sec7_C_sf"/>
</dbReference>
<feature type="region of interest" description="Disordered" evidence="1">
    <location>
        <begin position="1"/>
        <end position="40"/>
    </location>
</feature>
<feature type="region of interest" description="Disordered" evidence="1">
    <location>
        <begin position="1465"/>
        <end position="1487"/>
    </location>
</feature>
<dbReference type="Gene3D" id="1.10.1000.11">
    <property type="entry name" value="Arf Nucleotide-binding Site Opener,domain 2"/>
    <property type="match status" value="1"/>
</dbReference>
<dbReference type="Pfam" id="PF01369">
    <property type="entry name" value="Sec7"/>
    <property type="match status" value="1"/>
</dbReference>
<feature type="compositionally biased region" description="Low complexity" evidence="1">
    <location>
        <begin position="185"/>
        <end position="198"/>
    </location>
</feature>
<accession>A0AA39L4R9</accession>
<feature type="compositionally biased region" description="Basic and acidic residues" evidence="1">
    <location>
        <begin position="1"/>
        <end position="13"/>
    </location>
</feature>
<feature type="region of interest" description="Disordered" evidence="1">
    <location>
        <begin position="1183"/>
        <end position="1206"/>
    </location>
</feature>
<protein>
    <recommendedName>
        <fullName evidence="2">SEC7 domain-containing protein</fullName>
    </recommendedName>
</protein>
<feature type="compositionally biased region" description="Basic and acidic residues" evidence="1">
    <location>
        <begin position="542"/>
        <end position="557"/>
    </location>
</feature>
<feature type="region of interest" description="Disordered" evidence="1">
    <location>
        <begin position="130"/>
        <end position="149"/>
    </location>
</feature>
<feature type="compositionally biased region" description="Basic and acidic residues" evidence="1">
    <location>
        <begin position="498"/>
        <end position="509"/>
    </location>
</feature>
<dbReference type="GO" id="GO:0032012">
    <property type="term" value="P:regulation of ARF protein signal transduction"/>
    <property type="evidence" value="ECO:0007669"/>
    <property type="project" value="InterPro"/>
</dbReference>
<sequence length="1487" mass="162846">MQHRDHHDRDATRPRSKPQRPPNINTILAAPRPADYPTLVTPPSSVLYIPEHDPHRRAASTGNIDTYLHPADESFLENPTPVDTHMAAHNSRVAQRDSHDLSYSSRDVTRDSLVTNMLLSLDQFSSMDGPAGANGFAPDSPYDDAPQLFDTSRSWANSVVPNNPRHHQHSYSSDVEANDDSSRMSSQTSRGRRSNSSSNFHNTYSRLNSVRESAHRSQPATPRVARHSRGGGKESKSSSTTSVDAAYSQLHQQQRLARATGRSASFDHGPNNPLDSVAVSPFQIEFSNSFFHDDFNAAPTPTIPSGPRRVPSTPAMPPPPPPEPKQPQQFLERKRSLSRSLKSSSGRRGLTGSRDATAVPAPALVSPDLDSAPAPHVGYEKSKEAPRSGTQNGGAAPPKEKQGFFRRVFGGGSKNADAQAHARVASPQDRTVDSGGNNASSSSAPPSRDTSSSHSHRPALQKKPSSFFRRRKKSTADQAPPLPTDVPPVPPVAPINPQKEKAKNQDRPESSPVSSLREVMTPYLDKHPQHQMPLRDITNTTPDRRVDSRAEYKREFSPDYEPSPNARIRTVDADSDNERSGGAHDTPTRPPPPRPSQAPTRSDSFLNLDGGSDGDDDAVRDSKRDGKGMSSSATEETLRPKKGTFAVYHTDSEEDAGRSRLALPIEGARAVSPASASSRAGSKSGTSAPPSVHIEAPPEPSPRMPSPKVLGTLDIMKSKPLDEPNFVIGEPTEDDRKKAQKIFDGNEDFISKEKAASWMGEEGPVRQRTLQAYMELYDFANQSVVSALRQVCGRLVFRAETQQVDRILVSFSKRWCDCNPNHGFKATDVIHMICYSIMLLNTDLHLADIESKMTRSQFIKNTMTTISQAVKEAAPDAFARLSILPEKGIGLGMDAPVEPETRSFRHSFRPPPRTDTQNSGTLDVTNDCGPLVKAPFEGSFRAWEEQVENVLKLTYASIRDERLPLYGAEPEPLAVPNTQSSLSVIGMLKRSPSVLSKAPSESAMSTRGRVPENGRAANSRWASKSRSRPGMGRNGFSSSRTSFDEANSMWSPALSSATWSKYSLGRTHTSFSQDSFAVSMHRGDYQQSIGFANALSQAIIRDEDNMGPDGAGSILSEELPEQLLDDESLELAGPPWIKEGMVIHKHHLDGVDKKARERNWTEVFAVIQKGHMSLFSFSSNNKSVRQKNRTRNASRTNAPVGGGNWQDNATSMGSFSLRQTLASGLPSPGYSRSRPHVWALSLPTGAVHLFQVGTPEIIKEFVTTVNYWSARLSTHPLVGGISNIEYGWGESIVNNSLVMAINESSATANPNGRESRPGSSAAVGRRSSIQSGRTSIRSASFDLGTRAFTDGGRGKLPGDRIHIATWTPPTQSMRPSNAREEEQLATLTAYVKNIEEDLQAHNQLRSPMLLAFTPRGSNANKAMSNWERKSAYLLREIVKYRTYVDCLQQATVRRQEVYKERNLAQKAANGQLSDGDMEVSDDGKEAR</sequence>
<feature type="compositionally biased region" description="Low complexity" evidence="1">
    <location>
        <begin position="597"/>
        <end position="610"/>
    </location>
</feature>
<evidence type="ECO:0000256" key="1">
    <source>
        <dbReference type="SAM" id="MobiDB-lite"/>
    </source>
</evidence>
<evidence type="ECO:0000259" key="2">
    <source>
        <dbReference type="PROSITE" id="PS50190"/>
    </source>
</evidence>
<comment type="caution">
    <text evidence="3">The sequence shown here is derived from an EMBL/GenBank/DDBJ whole genome shotgun (WGS) entry which is preliminary data.</text>
</comment>
<dbReference type="Gene3D" id="2.30.29.30">
    <property type="entry name" value="Pleckstrin-homology domain (PH domain)/Phosphotyrosine-binding domain (PTB)"/>
    <property type="match status" value="1"/>
</dbReference>
<feature type="compositionally biased region" description="Pro residues" evidence="1">
    <location>
        <begin position="314"/>
        <end position="325"/>
    </location>
</feature>
<gene>
    <name evidence="3" type="ORF">NLU13_8552</name>
</gene>
<feature type="compositionally biased region" description="Polar residues" evidence="1">
    <location>
        <begin position="199"/>
        <end position="220"/>
    </location>
</feature>
<feature type="region of interest" description="Disordered" evidence="1">
    <location>
        <begin position="1306"/>
        <end position="1334"/>
    </location>
</feature>
<keyword evidence="4" id="KW-1185">Reference proteome</keyword>
<name>A0AA39L4R9_SARSR</name>
<dbReference type="PANTHER" id="PTHR10663">
    <property type="entry name" value="GUANYL-NUCLEOTIDE EXCHANGE FACTOR"/>
    <property type="match status" value="1"/>
</dbReference>
<feature type="region of interest" description="Disordered" evidence="1">
    <location>
        <begin position="996"/>
        <end position="1043"/>
    </location>
</feature>
<feature type="compositionally biased region" description="Polar residues" evidence="1">
    <location>
        <begin position="914"/>
        <end position="924"/>
    </location>
</feature>
<feature type="region of interest" description="Disordered" evidence="1">
    <location>
        <begin position="293"/>
        <end position="707"/>
    </location>
</feature>
<feature type="compositionally biased region" description="Low complexity" evidence="1">
    <location>
        <begin position="667"/>
        <end position="688"/>
    </location>
</feature>
<dbReference type="InterPro" id="IPR035999">
    <property type="entry name" value="Sec7_dom_sf"/>
</dbReference>